<evidence type="ECO:0000256" key="3">
    <source>
        <dbReference type="ARBA" id="ARBA00022458"/>
    </source>
</evidence>
<evidence type="ECO:0000256" key="2">
    <source>
        <dbReference type="ARBA" id="ARBA00022448"/>
    </source>
</evidence>
<evidence type="ECO:0000259" key="6">
    <source>
        <dbReference type="PROSITE" id="PS50893"/>
    </source>
</evidence>
<dbReference type="GO" id="GO:0005524">
    <property type="term" value="F:ATP binding"/>
    <property type="evidence" value="ECO:0007669"/>
    <property type="project" value="UniProtKB-KW"/>
</dbReference>
<reference evidence="7 8" key="1">
    <citation type="journal article" date="2015" name="Stand. Genomic Sci.">
        <title>Genomic Encyclopedia of Bacterial and Archaeal Type Strains, Phase III: the genomes of soil and plant-associated and newly described type strains.</title>
        <authorList>
            <person name="Whitman W.B."/>
            <person name="Woyke T."/>
            <person name="Klenk H.P."/>
            <person name="Zhou Y."/>
            <person name="Lilburn T.G."/>
            <person name="Beck B.J."/>
            <person name="De Vos P."/>
            <person name="Vandamme P."/>
            <person name="Eisen J.A."/>
            <person name="Garrity G."/>
            <person name="Hugenholtz P."/>
            <person name="Kyrpides N.C."/>
        </authorList>
    </citation>
    <scope>NUCLEOTIDE SEQUENCE [LARGE SCALE GENOMIC DNA]</scope>
    <source>
        <strain evidence="7 8">A3</strain>
    </source>
</reference>
<sequence length="244" mass="26420">MIEVRDLHKAFGEVRAVDGVSFVARDGEITGLLGPNGAGKTTTLRMLYTLMRPDRGNVLVDGIDAAVDPAGVRRRLGVLPDARGLYKRMSARENIDYFARLHGLDPATRTSCIDALVRALDMADIIDRRAEGFSQGQRVKTAIARALVHDPRNVILDEPTNGLDVMATRAMRAFMLRLKQEGRCVLFSSHIMQEVGALCDRVVVVARGRVVANAAPDALRAQTGAATLEDAFVKIIGSEEGLAA</sequence>
<dbReference type="PANTHER" id="PTHR42711:SF5">
    <property type="entry name" value="ABC TRANSPORTER ATP-BINDING PROTEIN NATA"/>
    <property type="match status" value="1"/>
</dbReference>
<dbReference type="Proteomes" id="UP000294862">
    <property type="component" value="Unassembled WGS sequence"/>
</dbReference>
<dbReference type="SUPFAM" id="SSF52540">
    <property type="entry name" value="P-loop containing nucleoside triphosphate hydrolases"/>
    <property type="match status" value="1"/>
</dbReference>
<evidence type="ECO:0000256" key="4">
    <source>
        <dbReference type="ARBA" id="ARBA00022741"/>
    </source>
</evidence>
<proteinExistence type="inferred from homology"/>
<keyword evidence="8" id="KW-1185">Reference proteome</keyword>
<dbReference type="GO" id="GO:0016887">
    <property type="term" value="F:ATP hydrolysis activity"/>
    <property type="evidence" value="ECO:0007669"/>
    <property type="project" value="InterPro"/>
</dbReference>
<dbReference type="PANTHER" id="PTHR42711">
    <property type="entry name" value="ABC TRANSPORTER ATP-BINDING PROTEIN"/>
    <property type="match status" value="1"/>
</dbReference>
<accession>A0A4V2S372</accession>
<keyword evidence="4" id="KW-0547">Nucleotide-binding</keyword>
<evidence type="ECO:0000313" key="8">
    <source>
        <dbReference type="Proteomes" id="UP000294862"/>
    </source>
</evidence>
<keyword evidence="2" id="KW-0813">Transport</keyword>
<dbReference type="EMBL" id="SLWQ01000001">
    <property type="protein sequence ID" value="TCO43250.1"/>
    <property type="molecule type" value="Genomic_DNA"/>
</dbReference>
<evidence type="ECO:0000256" key="5">
    <source>
        <dbReference type="ARBA" id="ARBA00022840"/>
    </source>
</evidence>
<keyword evidence="3" id="KW-0536">Nodulation</keyword>
<dbReference type="OrthoDB" id="9781337at2"/>
<dbReference type="InterPro" id="IPR003593">
    <property type="entry name" value="AAA+_ATPase"/>
</dbReference>
<evidence type="ECO:0000313" key="7">
    <source>
        <dbReference type="EMBL" id="TCO43250.1"/>
    </source>
</evidence>
<dbReference type="InterPro" id="IPR050763">
    <property type="entry name" value="ABC_transporter_ATP-binding"/>
</dbReference>
<dbReference type="InterPro" id="IPR027417">
    <property type="entry name" value="P-loop_NTPase"/>
</dbReference>
<dbReference type="Gene3D" id="3.40.50.300">
    <property type="entry name" value="P-loop containing nucleotide triphosphate hydrolases"/>
    <property type="match status" value="1"/>
</dbReference>
<dbReference type="PROSITE" id="PS50893">
    <property type="entry name" value="ABC_TRANSPORTER_2"/>
    <property type="match status" value="1"/>
</dbReference>
<comment type="similarity">
    <text evidence="1">Belongs to the ABC transporter superfamily.</text>
</comment>
<feature type="domain" description="ABC transporter" evidence="6">
    <location>
        <begin position="2"/>
        <end position="232"/>
    </location>
</feature>
<dbReference type="Pfam" id="PF00005">
    <property type="entry name" value="ABC_tran"/>
    <property type="match status" value="1"/>
</dbReference>
<gene>
    <name evidence="7" type="ORF">EV148_101671</name>
</gene>
<keyword evidence="5 7" id="KW-0067">ATP-binding</keyword>
<organism evidence="7 8">
    <name type="scientific">Dokdonella fugitiva</name>
    <dbReference type="NCBI Taxonomy" id="328517"/>
    <lineage>
        <taxon>Bacteria</taxon>
        <taxon>Pseudomonadati</taxon>
        <taxon>Pseudomonadota</taxon>
        <taxon>Gammaproteobacteria</taxon>
        <taxon>Lysobacterales</taxon>
        <taxon>Rhodanobacteraceae</taxon>
        <taxon>Dokdonella</taxon>
    </lineage>
</organism>
<protein>
    <submittedName>
        <fullName evidence="7">Sodium transport system ATP-binding protein</fullName>
    </submittedName>
</protein>
<evidence type="ECO:0000256" key="1">
    <source>
        <dbReference type="ARBA" id="ARBA00005417"/>
    </source>
</evidence>
<dbReference type="SMART" id="SM00382">
    <property type="entry name" value="AAA"/>
    <property type="match status" value="1"/>
</dbReference>
<dbReference type="RefSeq" id="WP_131993396.1">
    <property type="nucleotide sequence ID" value="NZ_SLWQ01000001.1"/>
</dbReference>
<name>A0A4V2S372_9GAMM</name>
<comment type="caution">
    <text evidence="7">The sequence shown here is derived from an EMBL/GenBank/DDBJ whole genome shotgun (WGS) entry which is preliminary data.</text>
</comment>
<dbReference type="AlphaFoldDB" id="A0A4V2S372"/>
<dbReference type="InterPro" id="IPR003439">
    <property type="entry name" value="ABC_transporter-like_ATP-bd"/>
</dbReference>